<name>C6H6E1_AJECH</name>
<evidence type="ECO:0000256" key="1">
    <source>
        <dbReference type="SAM" id="MobiDB-lite"/>
    </source>
</evidence>
<gene>
    <name evidence="2" type="ORF">HCDG_01992</name>
</gene>
<feature type="compositionally biased region" description="Polar residues" evidence="1">
    <location>
        <begin position="21"/>
        <end position="34"/>
    </location>
</feature>
<reference evidence="3" key="1">
    <citation type="submission" date="2009-05" db="EMBL/GenBank/DDBJ databases">
        <title>The genome sequence of Ajellomyces capsulatus strain H143.</title>
        <authorList>
            <person name="Champion M."/>
            <person name="Cuomo C.A."/>
            <person name="Ma L.-J."/>
            <person name="Henn M.R."/>
            <person name="Sil A."/>
            <person name="Goldman B."/>
            <person name="Young S.K."/>
            <person name="Kodira C.D."/>
            <person name="Zeng Q."/>
            <person name="Koehrsen M."/>
            <person name="Alvarado L."/>
            <person name="Berlin A.M."/>
            <person name="Borenstein D."/>
            <person name="Chen Z."/>
            <person name="Engels R."/>
            <person name="Freedman E."/>
            <person name="Gellesch M."/>
            <person name="Goldberg J."/>
            <person name="Griggs A."/>
            <person name="Gujja S."/>
            <person name="Heiman D.I."/>
            <person name="Hepburn T.A."/>
            <person name="Howarth C."/>
            <person name="Jen D."/>
            <person name="Larson L."/>
            <person name="Lewis B."/>
            <person name="Mehta T."/>
            <person name="Park D."/>
            <person name="Pearson M."/>
            <person name="Roberts A."/>
            <person name="Saif S."/>
            <person name="Shea T.D."/>
            <person name="Shenoy N."/>
            <person name="Sisk P."/>
            <person name="Stolte C."/>
            <person name="Sykes S."/>
            <person name="Walk T."/>
            <person name="White J."/>
            <person name="Yandava C."/>
            <person name="Klein B."/>
            <person name="McEwen J.G."/>
            <person name="Puccia R."/>
            <person name="Goldman G.H."/>
            <person name="Felipe M.S."/>
            <person name="Nino-Vega G."/>
            <person name="San-Blas G."/>
            <person name="Taylor J.W."/>
            <person name="Mendoza L."/>
            <person name="Galagan J.E."/>
            <person name="Nusbaum C."/>
            <person name="Birren B.W."/>
        </authorList>
    </citation>
    <scope>NUCLEOTIDE SEQUENCE [LARGE SCALE GENOMIC DNA]</scope>
    <source>
        <strain evidence="3">H143</strain>
    </source>
</reference>
<dbReference type="VEuPathDB" id="FungiDB:HCDG_01992"/>
<accession>C6H6E1</accession>
<protein>
    <submittedName>
        <fullName evidence="2">Uncharacterized protein</fullName>
    </submittedName>
</protein>
<dbReference type="AlphaFoldDB" id="C6H6E1"/>
<sequence length="198" mass="22456">MFRSHPLPHPFRPLKHMPYTPSANPQESGDWSTTSRLDYQFTPGTPKAVEVTTGHIVSAICISSLTKQNEHENNNRSKSPSETKKEIIVVFFTALNVPHHTRCSLRRATRIFCVVGLLALEDQPGQNPMRFRHIIPSQTDNVNFNGITHIFSRLLARKLKRFRKHPFILPELACSGLFHQLSSSTCQVDPPMVTPHIT</sequence>
<feature type="region of interest" description="Disordered" evidence="1">
    <location>
        <begin position="1"/>
        <end position="34"/>
    </location>
</feature>
<proteinExistence type="predicted"/>
<dbReference type="EMBL" id="GG692420">
    <property type="protein sequence ID" value="EER43962.1"/>
    <property type="molecule type" value="Genomic_DNA"/>
</dbReference>
<organism evidence="2 3">
    <name type="scientific">Ajellomyces capsulatus (strain H143)</name>
    <name type="common">Darling's disease fungus</name>
    <name type="synonym">Histoplasma capsulatum</name>
    <dbReference type="NCBI Taxonomy" id="544712"/>
    <lineage>
        <taxon>Eukaryota</taxon>
        <taxon>Fungi</taxon>
        <taxon>Dikarya</taxon>
        <taxon>Ascomycota</taxon>
        <taxon>Pezizomycotina</taxon>
        <taxon>Eurotiomycetes</taxon>
        <taxon>Eurotiomycetidae</taxon>
        <taxon>Onygenales</taxon>
        <taxon>Ajellomycetaceae</taxon>
        <taxon>Histoplasma</taxon>
    </lineage>
</organism>
<evidence type="ECO:0000313" key="3">
    <source>
        <dbReference type="Proteomes" id="UP000002624"/>
    </source>
</evidence>
<dbReference type="HOGENOM" id="CLU_1377761_0_0_1"/>
<evidence type="ECO:0000313" key="2">
    <source>
        <dbReference type="EMBL" id="EER43962.1"/>
    </source>
</evidence>
<dbReference type="Proteomes" id="UP000002624">
    <property type="component" value="Unassembled WGS sequence"/>
</dbReference>